<dbReference type="OrthoDB" id="342131at2759"/>
<evidence type="ECO:0000256" key="1">
    <source>
        <dbReference type="SAM" id="MobiDB-lite"/>
    </source>
</evidence>
<dbReference type="Pfam" id="PF12234">
    <property type="entry name" value="Rav1p_C"/>
    <property type="match status" value="1"/>
</dbReference>
<dbReference type="Proteomes" id="UP000245884">
    <property type="component" value="Unassembled WGS sequence"/>
</dbReference>
<dbReference type="GeneID" id="37025244"/>
<dbReference type="GO" id="GO:0007035">
    <property type="term" value="P:vacuolar acidification"/>
    <property type="evidence" value="ECO:0007669"/>
    <property type="project" value="TreeGrafter"/>
</dbReference>
<name>A0A316V0L0_9BASI</name>
<dbReference type="Gene3D" id="2.130.10.10">
    <property type="entry name" value="YVTN repeat-like/Quinoprotein amine dehydrogenase"/>
    <property type="match status" value="1"/>
</dbReference>
<dbReference type="InterPro" id="IPR015943">
    <property type="entry name" value="WD40/YVTN_repeat-like_dom_sf"/>
</dbReference>
<evidence type="ECO:0000313" key="4">
    <source>
        <dbReference type="Proteomes" id="UP000245884"/>
    </source>
</evidence>
<feature type="region of interest" description="Disordered" evidence="1">
    <location>
        <begin position="16"/>
        <end position="44"/>
    </location>
</feature>
<keyword evidence="4" id="KW-1185">Reference proteome</keyword>
<evidence type="ECO:0000259" key="2">
    <source>
        <dbReference type="Pfam" id="PF12234"/>
    </source>
</evidence>
<feature type="region of interest" description="Disordered" evidence="1">
    <location>
        <begin position="1383"/>
        <end position="1409"/>
    </location>
</feature>
<dbReference type="RefSeq" id="XP_025363587.1">
    <property type="nucleotide sequence ID" value="XM_025503421.1"/>
</dbReference>
<dbReference type="EMBL" id="KZ819664">
    <property type="protein sequence ID" value="PWN28975.1"/>
    <property type="molecule type" value="Genomic_DNA"/>
</dbReference>
<reference evidence="3 4" key="1">
    <citation type="journal article" date="2018" name="Mol. Biol. Evol.">
        <title>Broad Genomic Sampling Reveals a Smut Pathogenic Ancestry of the Fungal Clade Ustilaginomycotina.</title>
        <authorList>
            <person name="Kijpornyongpan T."/>
            <person name="Mondo S.J."/>
            <person name="Barry K."/>
            <person name="Sandor L."/>
            <person name="Lee J."/>
            <person name="Lipzen A."/>
            <person name="Pangilinan J."/>
            <person name="LaButti K."/>
            <person name="Hainaut M."/>
            <person name="Henrissat B."/>
            <person name="Grigoriev I.V."/>
            <person name="Spatafora J.W."/>
            <person name="Aime M.C."/>
        </authorList>
    </citation>
    <scope>NUCLEOTIDE SEQUENCE [LARGE SCALE GENOMIC DNA]</scope>
    <source>
        <strain evidence="3 4">MCA 5214</strain>
    </source>
</reference>
<dbReference type="GO" id="GO:0043291">
    <property type="term" value="C:RAVE complex"/>
    <property type="evidence" value="ECO:0007669"/>
    <property type="project" value="TreeGrafter"/>
</dbReference>
<feature type="compositionally biased region" description="Basic residues" evidence="1">
    <location>
        <begin position="1501"/>
        <end position="1517"/>
    </location>
</feature>
<dbReference type="InterPro" id="IPR036322">
    <property type="entry name" value="WD40_repeat_dom_sf"/>
</dbReference>
<accession>A0A316V0L0</accession>
<dbReference type="PANTHER" id="PTHR13950">
    <property type="entry name" value="RABCONNECTIN-RELATED"/>
    <property type="match status" value="1"/>
</dbReference>
<organism evidence="3 4">
    <name type="scientific">Jaminaea rosea</name>
    <dbReference type="NCBI Taxonomy" id="1569628"/>
    <lineage>
        <taxon>Eukaryota</taxon>
        <taxon>Fungi</taxon>
        <taxon>Dikarya</taxon>
        <taxon>Basidiomycota</taxon>
        <taxon>Ustilaginomycotina</taxon>
        <taxon>Exobasidiomycetes</taxon>
        <taxon>Microstromatales</taxon>
        <taxon>Microstromatales incertae sedis</taxon>
        <taxon>Jaminaea</taxon>
    </lineage>
</organism>
<dbReference type="InterPro" id="IPR052208">
    <property type="entry name" value="DmX-like/RAVE_component"/>
</dbReference>
<feature type="compositionally biased region" description="Low complexity" evidence="1">
    <location>
        <begin position="1395"/>
        <end position="1409"/>
    </location>
</feature>
<feature type="compositionally biased region" description="Polar residues" evidence="1">
    <location>
        <begin position="1572"/>
        <end position="1581"/>
    </location>
</feature>
<feature type="region of interest" description="Disordered" evidence="1">
    <location>
        <begin position="1447"/>
        <end position="1591"/>
    </location>
</feature>
<feature type="compositionally biased region" description="Polar residues" evidence="1">
    <location>
        <begin position="1456"/>
        <end position="1468"/>
    </location>
</feature>
<dbReference type="PANTHER" id="PTHR13950:SF9">
    <property type="entry name" value="RABCONNECTIN-3A"/>
    <property type="match status" value="1"/>
</dbReference>
<feature type="compositionally biased region" description="Low complexity" evidence="1">
    <location>
        <begin position="20"/>
        <end position="44"/>
    </location>
</feature>
<dbReference type="SUPFAM" id="SSF50978">
    <property type="entry name" value="WD40 repeat-like"/>
    <property type="match status" value="1"/>
</dbReference>
<gene>
    <name evidence="3" type="ORF">BDZ90DRAFT_135724</name>
</gene>
<protein>
    <recommendedName>
        <fullName evidence="2">RAVE complex protein Rav1 C-terminal domain-containing protein</fullName>
    </recommendedName>
</protein>
<proteinExistence type="predicted"/>
<evidence type="ECO:0000313" key="3">
    <source>
        <dbReference type="EMBL" id="PWN28975.1"/>
    </source>
</evidence>
<dbReference type="STRING" id="1569628.A0A316V0L0"/>
<sequence length="1591" mass="172326">MQQTLPTATLLLSHTAHPRSSSSIHDVAPSSSSSSSSSWSSSSSVSHCLSPDGRRLVLARSSACSIVLLNGRYEPYHHLDFWSGFPSVTPEERKAHRNVTALRVRGTTAGEAAGSDGTEQALILAALGTRLVIWSSASIASNSPKSWRIHSTLSLSDSIHSLDLHADRLLLGVGNEVQIWSMGDSGGHFWRKVWSKRGPGSMGHVEFNATGSSFAAAACGDRRIAVWHLGRRKGSEPVKGCMLAHAMEVKGFRWRGMPAATSQSDALVSLAEDRVARIWAPVIDQPSKLRLSASIDPFSLGGFNAANSSSVSSRPLEQPVFYLDAAVTTSVLTSNIALLQRDLQLAETDTTTSQSHSPDLDKKCTRLKRLQHLLEDTPDMFLRLNSDGSLVIRAVAHVDRRPPTLLQAFTVLKIFPSPAALPSLKCELVQCELLPMATQLGQSHEAPLAVLHLQSEKAGALSIDVNPALLFDGMERGLATKEGSQVQGHGSEIVALLGTEEKETVVTVDEEGLAVEWRVGRRPYVTLDGKREARWTLQGRKHRLAPASTMAKGKVIAAMSDNVLSWQSSRLVLCSAAGPKELQGLQAEEGVIHGGLDSSFAWVITDKGRSLSWRLNPADASEIDTPVICQLVDESLSCVFAPSSTSSSATQVSTISSKGSLRLWQQSDPPSWTCKRVVETGLQDVNIGAVSQRGMVALAASTLESTTGLSSSQAPAHQHHLEIWDAVASEFSSSRQLSLNRGPEAIVMMEWLDSSEAAGGAEVLAVATSTGRIDIFAKCRPSMLGAYGDSGSQWRIFATFDIAYLSSEQITGIKWASHAGALLIACGQSLHLVGPLITSDTGNGAVSHLLESVAQEQNALPSYHPTVLLQCMLWGKFDAAKRVVSDLARAVRHIEAVEDLSLREDVHDLTVEEILESHLEDAEGKYQRHNGSAHRSLFDDEQAGSTSPANGAFHREVVSDLNEKLAKLGRLPDMTIAEVDQLILANKCLLEVTEQGRALDDNGLRFLVSLRIFLNNTAGAAGLSTVNSATSFLSPKTANGSTASAATTDPFDLPRLRHRDFVYALHSTCQEPLLAHVSSAYSSKLPWHVARSTGLFLWLTSAHAISPLAEQVARDTFMSSPDRDPIPCSLFYYALGKHKLVLNLWRQAAWHPEQKKMLRFLANDFSEERWKSAALKNAYALLSQRRFVFAASFFLLADSLGDAVNVCVRNLGDVHLALALCRVKEQGSFDGPVMSRLLRTRLLPLVFERGYRWLGHWVFWTLKARDLATRVLVSPLSELREDPRVVALLNTVDTGSSLSKFSFSASSTPPRQEDVSLAIFFADMKRKTVLTAKGSREVSPAKEWGFVLHMNRTLRAMGCHIIGLALLAGWDFDAPMLPQPPVEATSGVGADEPISPARPTSAAASASAVRTDANDLFAALSERPVSPPPPPAGSRGHNLLESAVNLTEEPEAAESLASTSQPVKGTSDYSRRRSSRADQVTSPTSPTSPTRERTRPPLSPQHRRRSSLLMVQRRRRSMVNDADIEGSSEADKSTIAVPEESSDGQVQTQSVNEAENGQEEKKKKGQGLLMKASSNAASQGAQDFDFSNFGF</sequence>
<dbReference type="InterPro" id="IPR022033">
    <property type="entry name" value="Rav1p_C"/>
</dbReference>
<feature type="domain" description="RAVE complex protein Rav1 C-terminal" evidence="2">
    <location>
        <begin position="717"/>
        <end position="1366"/>
    </location>
</feature>